<name>A0ABN0YHC3_9CAUL</name>
<protein>
    <submittedName>
        <fullName evidence="6">Efflux RND transporter periplasmic adaptor subunit</fullName>
    </submittedName>
</protein>
<feature type="region of interest" description="Disordered" evidence="3">
    <location>
        <begin position="348"/>
        <end position="381"/>
    </location>
</feature>
<dbReference type="Proteomes" id="UP001500791">
    <property type="component" value="Unassembled WGS sequence"/>
</dbReference>
<dbReference type="Pfam" id="PF25954">
    <property type="entry name" value="Beta-barrel_RND_2"/>
    <property type="match status" value="1"/>
</dbReference>
<dbReference type="InterPro" id="IPR058792">
    <property type="entry name" value="Beta-barrel_RND_2"/>
</dbReference>
<comment type="similarity">
    <text evidence="1">Belongs to the membrane fusion protein (MFP) (TC 8.A.1) family.</text>
</comment>
<evidence type="ECO:0000259" key="4">
    <source>
        <dbReference type="Pfam" id="PF25954"/>
    </source>
</evidence>
<feature type="coiled-coil region" evidence="2">
    <location>
        <begin position="104"/>
        <end position="164"/>
    </location>
</feature>
<comment type="caution">
    <text evidence="6">The sequence shown here is derived from an EMBL/GenBank/DDBJ whole genome shotgun (WGS) entry which is preliminary data.</text>
</comment>
<reference evidence="6 7" key="1">
    <citation type="journal article" date="2019" name="Int. J. Syst. Evol. Microbiol.">
        <title>The Global Catalogue of Microorganisms (GCM) 10K type strain sequencing project: providing services to taxonomists for standard genome sequencing and annotation.</title>
        <authorList>
            <consortium name="The Broad Institute Genomics Platform"/>
            <consortium name="The Broad Institute Genome Sequencing Center for Infectious Disease"/>
            <person name="Wu L."/>
            <person name="Ma J."/>
        </authorList>
    </citation>
    <scope>NUCLEOTIDE SEQUENCE [LARGE SCALE GENOMIC DNA]</scope>
    <source>
        <strain evidence="6 7">JCM 13476</strain>
    </source>
</reference>
<dbReference type="EMBL" id="BAAAEJ010000008">
    <property type="protein sequence ID" value="GAA0395562.1"/>
    <property type="molecule type" value="Genomic_DNA"/>
</dbReference>
<gene>
    <name evidence="6" type="ORF">GCM10009093_22630</name>
</gene>
<sequence length="381" mass="40099">MIKRHFFIIVAGAVVALMLVAAVLKIALANDGPTGPGGPGGRGGGQLVEATSPQSREFSDDLKVLGVARSLRSVNITSSTSELVTRVFFNDGQAVRVGAPLVELQAAEEDAAIIQARAQLTQAQREYDRYKILAERGVAPRVMAENAETALETARAAVTAAEARRGDRILRAPFAGVLGLTTVTPGTLISPGTVITTLDDLSSIRVDFAVPERFLSTLRAGTALTATADAYPGRTFEGRIALMDVRVDEQTRAVTARAEFPNPGGDIRPGMMMRVAVRQGQRQALAVPEAAVQYEGAGAFVYRIAGGEQGSMAQRVEVQPGSVESGFVEIVTGLSLNDRVVASGLNRIQPGAPVRTEDKSKGQTAQAQAPAQAQAQAKADR</sequence>
<dbReference type="Gene3D" id="2.40.30.170">
    <property type="match status" value="1"/>
</dbReference>
<dbReference type="PANTHER" id="PTHR30469:SF16">
    <property type="entry name" value="HAE1 FAMILY EFFLUX PUMP MFP COMPONENT"/>
    <property type="match status" value="1"/>
</dbReference>
<feature type="domain" description="CusB-like beta-barrel" evidence="4">
    <location>
        <begin position="206"/>
        <end position="279"/>
    </location>
</feature>
<evidence type="ECO:0000259" key="5">
    <source>
        <dbReference type="Pfam" id="PF25989"/>
    </source>
</evidence>
<dbReference type="Gene3D" id="2.40.420.20">
    <property type="match status" value="1"/>
</dbReference>
<keyword evidence="7" id="KW-1185">Reference proteome</keyword>
<evidence type="ECO:0000256" key="3">
    <source>
        <dbReference type="SAM" id="MobiDB-lite"/>
    </source>
</evidence>
<feature type="domain" description="YknX-like C-terminal permuted SH3-like" evidence="5">
    <location>
        <begin position="284"/>
        <end position="355"/>
    </location>
</feature>
<dbReference type="PANTHER" id="PTHR30469">
    <property type="entry name" value="MULTIDRUG RESISTANCE PROTEIN MDTA"/>
    <property type="match status" value="1"/>
</dbReference>
<evidence type="ECO:0000313" key="6">
    <source>
        <dbReference type="EMBL" id="GAA0395562.1"/>
    </source>
</evidence>
<evidence type="ECO:0000256" key="1">
    <source>
        <dbReference type="ARBA" id="ARBA00009477"/>
    </source>
</evidence>
<accession>A0ABN0YHC3</accession>
<dbReference type="RefSeq" id="WP_167178038.1">
    <property type="nucleotide sequence ID" value="NZ_BAAAEJ010000008.1"/>
</dbReference>
<evidence type="ECO:0000256" key="2">
    <source>
        <dbReference type="SAM" id="Coils"/>
    </source>
</evidence>
<dbReference type="Pfam" id="PF25989">
    <property type="entry name" value="YknX_C"/>
    <property type="match status" value="1"/>
</dbReference>
<proteinExistence type="inferred from homology"/>
<dbReference type="Gene3D" id="2.40.50.100">
    <property type="match status" value="1"/>
</dbReference>
<dbReference type="NCBIfam" id="TIGR01730">
    <property type="entry name" value="RND_mfp"/>
    <property type="match status" value="1"/>
</dbReference>
<dbReference type="SUPFAM" id="SSF111369">
    <property type="entry name" value="HlyD-like secretion proteins"/>
    <property type="match status" value="1"/>
</dbReference>
<dbReference type="InterPro" id="IPR058637">
    <property type="entry name" value="YknX-like_C"/>
</dbReference>
<dbReference type="Gene3D" id="1.10.287.470">
    <property type="entry name" value="Helix hairpin bin"/>
    <property type="match status" value="1"/>
</dbReference>
<feature type="compositionally biased region" description="Low complexity" evidence="3">
    <location>
        <begin position="363"/>
        <end position="381"/>
    </location>
</feature>
<organism evidence="6 7">
    <name type="scientific">Brevundimonas terrae</name>
    <dbReference type="NCBI Taxonomy" id="363631"/>
    <lineage>
        <taxon>Bacteria</taxon>
        <taxon>Pseudomonadati</taxon>
        <taxon>Pseudomonadota</taxon>
        <taxon>Alphaproteobacteria</taxon>
        <taxon>Caulobacterales</taxon>
        <taxon>Caulobacteraceae</taxon>
        <taxon>Brevundimonas</taxon>
    </lineage>
</organism>
<dbReference type="InterPro" id="IPR006143">
    <property type="entry name" value="RND_pump_MFP"/>
</dbReference>
<evidence type="ECO:0000313" key="7">
    <source>
        <dbReference type="Proteomes" id="UP001500791"/>
    </source>
</evidence>
<keyword evidence="2" id="KW-0175">Coiled coil</keyword>